<proteinExistence type="predicted"/>
<evidence type="ECO:0000313" key="2">
    <source>
        <dbReference type="EMBL" id="QIK52291.1"/>
    </source>
</evidence>
<dbReference type="Proteomes" id="UP000501830">
    <property type="component" value="Chromosome"/>
</dbReference>
<gene>
    <name evidence="2" type="ORF">G7058_09700</name>
</gene>
<accession>A0A6G7WJD4</accession>
<dbReference type="GeneID" id="94553558"/>
<dbReference type="RefSeq" id="WP_166063355.1">
    <property type="nucleotide sequence ID" value="NZ_CP049889.1"/>
</dbReference>
<name>A0A6G7WJD4_9LACT</name>
<dbReference type="AlphaFoldDB" id="A0A6G7WJD4"/>
<dbReference type="Pfam" id="PF08378">
    <property type="entry name" value="NERD"/>
    <property type="match status" value="1"/>
</dbReference>
<sequence>MTGKSETLLLLESLAIRMASNEQLEKYLMREGKGHTGERQLLNELKKLNTEHMILSDLYFETHSGQKFQIDHLLVIGNVLFIYEVKNYEGEWNYGNELFTKGTNFSCPNPLIQLTRTKNCFKQFLQDLSLANCEVKAAVVFINSHFTLFNVPVGKPLLLPTQIHHHIQTMDQFPPITDSLRVVVQELLRNKAKAEPFRKNIPLYRFEELKKGIRCRACGDIVVPLNTKFYRCSNCSSTGNVTQAILDAAREFQLLFPNMKLTVSSLYEWCGKSCAKQRFSNVLTANFIAQGKYRGTYYL</sequence>
<dbReference type="InterPro" id="IPR011528">
    <property type="entry name" value="NERD"/>
</dbReference>
<dbReference type="EMBL" id="CP049889">
    <property type="protein sequence ID" value="QIK52291.1"/>
    <property type="molecule type" value="Genomic_DNA"/>
</dbReference>
<evidence type="ECO:0000313" key="3">
    <source>
        <dbReference type="Proteomes" id="UP000501830"/>
    </source>
</evidence>
<feature type="domain" description="NERD" evidence="1">
    <location>
        <begin position="33"/>
        <end position="144"/>
    </location>
</feature>
<dbReference type="KEGG" id="jpo:G7058_09700"/>
<evidence type="ECO:0000259" key="1">
    <source>
        <dbReference type="PROSITE" id="PS50965"/>
    </source>
</evidence>
<reference evidence="2 3" key="1">
    <citation type="journal article" date="2017" name="Int. J. Syst. Evol. Microbiol.">
        <title>Jeotgalibaca porci sp. nov. and Jeotgalibaca arthritidis sp. nov., isolated from pigs, and emended description of the genus Jeotgalibaca.</title>
        <authorList>
            <person name="Zamora L."/>
            <person name="Perez-Sancho M."/>
            <person name="Dominguez L."/>
            <person name="Fernandez-Garayzabal J.F."/>
            <person name="Vela A.I."/>
        </authorList>
    </citation>
    <scope>NUCLEOTIDE SEQUENCE [LARGE SCALE GENOMIC DNA]</scope>
    <source>
        <strain evidence="2 3">CCUG 69148</strain>
    </source>
</reference>
<organism evidence="2 3">
    <name type="scientific">Jeotgalibaca porci</name>
    <dbReference type="NCBI Taxonomy" id="1868793"/>
    <lineage>
        <taxon>Bacteria</taxon>
        <taxon>Bacillati</taxon>
        <taxon>Bacillota</taxon>
        <taxon>Bacilli</taxon>
        <taxon>Lactobacillales</taxon>
        <taxon>Carnobacteriaceae</taxon>
        <taxon>Jeotgalibaca</taxon>
    </lineage>
</organism>
<dbReference type="PROSITE" id="PS50965">
    <property type="entry name" value="NERD"/>
    <property type="match status" value="1"/>
</dbReference>
<keyword evidence="3" id="KW-1185">Reference proteome</keyword>
<protein>
    <submittedName>
        <fullName evidence="2">NERD domain-containing protein</fullName>
    </submittedName>
</protein>